<feature type="compositionally biased region" description="Polar residues" evidence="1">
    <location>
        <begin position="782"/>
        <end position="797"/>
    </location>
</feature>
<feature type="compositionally biased region" description="Basic and acidic residues" evidence="1">
    <location>
        <begin position="455"/>
        <end position="476"/>
    </location>
</feature>
<dbReference type="AlphaFoldDB" id="A0A6A3N9S8"/>
<feature type="compositionally biased region" description="Low complexity" evidence="1">
    <location>
        <begin position="903"/>
        <end position="914"/>
    </location>
</feature>
<sequence>MNGGVGAASPATAAAAGPPPGHSRPPLPRRPPGPHRSLKQREREAPDVDWARALQHFAGCIRSDLDDLHRRFTEENVVSFAAWKRLWRDARMSAAFHVEFWESTPTATHKTIMQQALDGLVGCVDERGGEFEREGDVAALIARVFALYCAYSAQLGTPKLKIDADPQDWTALLSVNCVMRGVGATMFPTAAREARAMMHRLVVQENAFLRCLQGFGPSVRAPDRAGRRQGGGTGTRQELPSVVSSATEEDAPVQQSKLEQLKSLNDRYLEIMSRARSSGAAASSSGSRLGGRRGLPPPQLSGSLLQEGGTDGKELIRSLTSYVEYKQKEEARRNDRVARAAAAREDESRSMLEVIASEQDDSSNILDLSDRGSIMSAPLSPTARSVASSRHEPRHRSDSDGSEAFLAELESELHADISSDQVAPLSTLAPQNATTGRHSSVRSEISETDSDALADLERELEQSVDEVPSRAREEPVPAKSSSPARRKRGRNAPAAGIVSRTATRTAQIPTQNSAGVARVKRLVTKRGQRDSTASRISFADSWAASSTAESDGLAAIQAELDAIPSLEIAFKPSSRPVGSGNDATIAPTAKPKAKQAVRQIGRGNQHQRVHTINQRRNTRSRALSIASESSELMDQLQTELDYSAPDAKTSAQRSTPTNGMKPRRSSRLSSVASDTGSNALEELERELNATTATLAGASQPPLPLAGQTKTASRGRGVASSKRPAQQSPVAARSNAKKARTSTPEPSKTGREQRGPIVPQQSTRKSAVSSDTESDGLAELMSELNTPVATEATATQRKNPPAKKTSAQSTARRKTPTSSKAAAVRPAPVRSKTPPRAAASSVVVGLRRSARLSSVASDTESDGLEDLMAELESAPGHQAAIDTKPSAAAKKQPTRPRGAKAKGKQATTKATAKVPAPRKTRTPRAPRQTQRKPSRTVTQKDAATPHAGRPQASPVVPPSSRRSTRSSSVALDTDSDGLAELEAELQAGNS</sequence>
<feature type="region of interest" description="Disordered" evidence="1">
    <location>
        <begin position="220"/>
        <end position="259"/>
    </location>
</feature>
<feature type="compositionally biased region" description="Low complexity" evidence="1">
    <location>
        <begin position="7"/>
        <end position="16"/>
    </location>
</feature>
<feature type="compositionally biased region" description="Basic residues" evidence="1">
    <location>
        <begin position="891"/>
        <end position="902"/>
    </location>
</feature>
<proteinExistence type="predicted"/>
<feature type="compositionally biased region" description="Low complexity" evidence="1">
    <location>
        <begin position="835"/>
        <end position="856"/>
    </location>
</feature>
<feature type="compositionally biased region" description="Basic residues" evidence="1">
    <location>
        <begin position="915"/>
        <end position="933"/>
    </location>
</feature>
<dbReference type="EMBL" id="QXFV01000421">
    <property type="protein sequence ID" value="KAE9038047.1"/>
    <property type="molecule type" value="Genomic_DNA"/>
</dbReference>
<feature type="compositionally biased region" description="Basic and acidic residues" evidence="1">
    <location>
        <begin position="389"/>
        <end position="399"/>
    </location>
</feature>
<feature type="compositionally biased region" description="Low complexity" evidence="1">
    <location>
        <begin position="957"/>
        <end position="968"/>
    </location>
</feature>
<feature type="region of interest" description="Disordered" evidence="1">
    <location>
        <begin position="693"/>
        <end position="989"/>
    </location>
</feature>
<accession>A0A6A3N9S8</accession>
<organism evidence="2 3">
    <name type="scientific">Phytophthora rubi</name>
    <dbReference type="NCBI Taxonomy" id="129364"/>
    <lineage>
        <taxon>Eukaryota</taxon>
        <taxon>Sar</taxon>
        <taxon>Stramenopiles</taxon>
        <taxon>Oomycota</taxon>
        <taxon>Peronosporomycetes</taxon>
        <taxon>Peronosporales</taxon>
        <taxon>Peronosporaceae</taxon>
        <taxon>Phytophthora</taxon>
    </lineage>
</organism>
<feature type="compositionally biased region" description="Acidic residues" evidence="1">
    <location>
        <begin position="972"/>
        <end position="982"/>
    </location>
</feature>
<reference evidence="2 3" key="1">
    <citation type="submission" date="2018-09" db="EMBL/GenBank/DDBJ databases">
        <title>Genomic investigation of the strawberry pathogen Phytophthora fragariae indicates pathogenicity is determined by transcriptional variation in three key races.</title>
        <authorList>
            <person name="Adams T.M."/>
            <person name="Armitage A.D."/>
            <person name="Sobczyk M.K."/>
            <person name="Bates H.J."/>
            <person name="Dunwell J.M."/>
            <person name="Nellist C.F."/>
            <person name="Harrison R.J."/>
        </authorList>
    </citation>
    <scope>NUCLEOTIDE SEQUENCE [LARGE SCALE GENOMIC DNA]</scope>
    <source>
        <strain evidence="2 3">SCRP249</strain>
    </source>
</reference>
<protein>
    <submittedName>
        <fullName evidence="2">Uncharacterized protein</fullName>
    </submittedName>
</protein>
<feature type="compositionally biased region" description="Polar residues" evidence="1">
    <location>
        <begin position="649"/>
        <end position="658"/>
    </location>
</feature>
<dbReference type="InterPro" id="IPR019188">
    <property type="entry name" value="SNAPC1"/>
</dbReference>
<comment type="caution">
    <text evidence="2">The sequence shown here is derived from an EMBL/GenBank/DDBJ whole genome shotgun (WGS) entry which is preliminary data.</text>
</comment>
<feature type="region of interest" description="Disordered" evidence="1">
    <location>
        <begin position="642"/>
        <end position="677"/>
    </location>
</feature>
<name>A0A6A3N9S8_9STRA</name>
<feature type="region of interest" description="Disordered" evidence="1">
    <location>
        <begin position="275"/>
        <end position="312"/>
    </location>
</feature>
<feature type="compositionally biased region" description="Polar residues" evidence="1">
    <location>
        <begin position="428"/>
        <end position="438"/>
    </location>
</feature>
<dbReference type="Proteomes" id="UP000429607">
    <property type="component" value="Unassembled WGS sequence"/>
</dbReference>
<feature type="region of interest" description="Disordered" evidence="1">
    <location>
        <begin position="328"/>
        <end position="349"/>
    </location>
</feature>
<gene>
    <name evidence="2" type="ORF">PR001_g8124</name>
</gene>
<feature type="compositionally biased region" description="Polar residues" evidence="1">
    <location>
        <begin position="500"/>
        <end position="514"/>
    </location>
</feature>
<dbReference type="Pfam" id="PF09808">
    <property type="entry name" value="SNAPC1"/>
    <property type="match status" value="1"/>
</dbReference>
<evidence type="ECO:0000313" key="2">
    <source>
        <dbReference type="EMBL" id="KAE9038047.1"/>
    </source>
</evidence>
<feature type="compositionally biased region" description="Low complexity" evidence="1">
    <location>
        <begin position="275"/>
        <end position="287"/>
    </location>
</feature>
<feature type="region of interest" description="Disordered" evidence="1">
    <location>
        <begin position="363"/>
        <end position="401"/>
    </location>
</feature>
<feature type="compositionally biased region" description="Polar residues" evidence="1">
    <location>
        <begin position="758"/>
        <end position="770"/>
    </location>
</feature>
<feature type="compositionally biased region" description="Acidic residues" evidence="1">
    <location>
        <begin position="858"/>
        <end position="868"/>
    </location>
</feature>
<feature type="compositionally biased region" description="Polar residues" evidence="1">
    <location>
        <begin position="602"/>
        <end position="615"/>
    </location>
</feature>
<feature type="region of interest" description="Disordered" evidence="1">
    <location>
        <begin position="1"/>
        <end position="45"/>
    </location>
</feature>
<evidence type="ECO:0000256" key="1">
    <source>
        <dbReference type="SAM" id="MobiDB-lite"/>
    </source>
</evidence>
<feature type="region of interest" description="Disordered" evidence="1">
    <location>
        <begin position="599"/>
        <end position="623"/>
    </location>
</feature>
<evidence type="ECO:0000313" key="3">
    <source>
        <dbReference type="Proteomes" id="UP000429607"/>
    </source>
</evidence>
<feature type="compositionally biased region" description="Pro residues" evidence="1">
    <location>
        <begin position="17"/>
        <end position="31"/>
    </location>
</feature>
<feature type="region of interest" description="Disordered" evidence="1">
    <location>
        <begin position="421"/>
        <end position="515"/>
    </location>
</feature>
<feature type="compositionally biased region" description="Polar residues" evidence="1">
    <location>
        <begin position="667"/>
        <end position="677"/>
    </location>
</feature>
<feature type="compositionally biased region" description="Polar residues" evidence="1">
    <location>
        <begin position="804"/>
        <end position="819"/>
    </location>
</feature>